<evidence type="ECO:0000313" key="2">
    <source>
        <dbReference type="Proteomes" id="UP000798046"/>
    </source>
</evidence>
<accession>A0ABQ6TLH8</accession>
<evidence type="ECO:0000313" key="1">
    <source>
        <dbReference type="EMBL" id="KAB0669044.1"/>
    </source>
</evidence>
<dbReference type="Proteomes" id="UP000798046">
    <property type="component" value="Unassembled WGS sequence"/>
</dbReference>
<organism evidence="1 2">
    <name type="scientific">Oryzomonas sagensis</name>
    <dbReference type="NCBI Taxonomy" id="2603857"/>
    <lineage>
        <taxon>Bacteria</taxon>
        <taxon>Pseudomonadati</taxon>
        <taxon>Thermodesulfobacteriota</taxon>
        <taxon>Desulfuromonadia</taxon>
        <taxon>Geobacterales</taxon>
        <taxon>Geobacteraceae</taxon>
        <taxon>Oryzomonas</taxon>
    </lineage>
</organism>
<protein>
    <recommendedName>
        <fullName evidence="3">ATP-binding protein</fullName>
    </recommendedName>
</protein>
<keyword evidence="2" id="KW-1185">Reference proteome</keyword>
<gene>
    <name evidence="1" type="ORF">F6V30_14510</name>
</gene>
<comment type="caution">
    <text evidence="1">The sequence shown here is derived from an EMBL/GenBank/DDBJ whole genome shotgun (WGS) entry which is preliminary data.</text>
</comment>
<dbReference type="SUPFAM" id="SSF52540">
    <property type="entry name" value="P-loop containing nucleoside triphosphate hydrolases"/>
    <property type="match status" value="1"/>
</dbReference>
<evidence type="ECO:0008006" key="3">
    <source>
        <dbReference type="Google" id="ProtNLM"/>
    </source>
</evidence>
<sequence length="1016" mass="114217">MSGQDGNRGYLIQSVIALLESLNRSDWDQLTLEPTHVSDKIDISWSGASSTKACQVKSSINQISISDVQKWANELEQQSTADELTLILVGPCSASVAKVGRHGKVNVPCPKNLDFDGLLGLAAHLLDRFLVQEQINARSPSHRELMVRALVTELSIFASSGSPFGRRDFVDLLKAWLKNVETPSDLRWELVDFSYQRGIENAIAGKRLGPADVNQCPSFSICGQVIIELERSHWFSIAGQQGCGKSITAWQAAKKFHDRGYSVWRPHYNAKGDELLKHLPMASPSVLVIDDAQQFGAGFADRLSERSCEKLKVILTNTLADIVTPNPSCISPTSCVDELKNKILTRRDEILPIVQRFDDEISDRYMGTSFERRIDDCARQKTPWEFFWVLRGGWRTAREEYESLKQVPNANALVTAIAIRQISSCDAGISGKIISRISGELGLTGDEADKAISHLASLGLILISDDIFRTKHISYAHRIIETSLNTENQETWPSVIDMLVATVLDDNTSLQGVCWVLNAIQLIDAVRFSQRKKLRPVLEPLMNRCRHEWRQTEWAVGCVSLLFKLFEFSLEEMLTDKELLLEWFTASTGRIARFSSEIANHLICASDKKGCPETSDVAKTLFEQIDLIRLTGLANNVTLDDFYSFGEILNRLAYYHPPWSEAFLAQFDWSRALKIILTANASRAYAVDKLVGSLTLLSRRERCQCNLQYIEDIVPFIVRAIGTDPIHTINSMDNIFWYCLGFIPHFLRGGEYPDERQTRIAQSIVAQLDPLDFALAMKNIISRDMENLARCLSIIHEVDAEFISRVASHVPEEEFDVAARSDWSAQSDELRHLLGFFCIGKDRQPARNWVVRNEQVIAGPLEPMLAAVAPETAINFFKSGKGVKLIGVERRWNETVLAIAAIAEVDRDVCIDVVRDQLQKLEESLYDLTLDSPKYIATFFHLIHELSVELFSSFVGRLNLDDPRAVKTIGQLVKSQPKELAHYKKLARLAHRMGGEVGVLGERLLMRLKEATATAR</sequence>
<name>A0ABQ6TLH8_9BACT</name>
<proteinExistence type="predicted"/>
<reference evidence="1 2" key="1">
    <citation type="journal article" date="2020" name="Microorganisms">
        <title>Description of Three Novel Members in the Family Geobacteraceae, Oryzomonas japonicum gen. nov., sp. nov., Oryzomonas sagensis sp. nov., and Oryzomonas ruber sp. nov.</title>
        <authorList>
            <person name="Xu Z."/>
            <person name="Masuda Y."/>
            <person name="Hayakawa C."/>
            <person name="Ushijima N."/>
            <person name="Kawano K."/>
            <person name="Shiratori Y."/>
            <person name="Senoo K."/>
            <person name="Itoh H."/>
        </authorList>
    </citation>
    <scope>NUCLEOTIDE SEQUENCE [LARGE SCALE GENOMIC DNA]</scope>
    <source>
        <strain evidence="1 2">Red100</strain>
    </source>
</reference>
<dbReference type="InterPro" id="IPR027417">
    <property type="entry name" value="P-loop_NTPase"/>
</dbReference>
<dbReference type="RefSeq" id="WP_151157675.1">
    <property type="nucleotide sequence ID" value="NZ_VZRA01000004.1"/>
</dbReference>
<dbReference type="EMBL" id="VZRA01000004">
    <property type="protein sequence ID" value="KAB0669044.1"/>
    <property type="molecule type" value="Genomic_DNA"/>
</dbReference>